<reference evidence="2 3" key="1">
    <citation type="submission" date="2015-01" db="EMBL/GenBank/DDBJ databases">
        <title>The Genome Sequence of Fonsecaea multimorphosa CBS 102226.</title>
        <authorList>
            <consortium name="The Broad Institute Genomics Platform"/>
            <person name="Cuomo C."/>
            <person name="de Hoog S."/>
            <person name="Gorbushina A."/>
            <person name="Stielow B."/>
            <person name="Teixiera M."/>
            <person name="Abouelleil A."/>
            <person name="Chapman S.B."/>
            <person name="Priest M."/>
            <person name="Young S.K."/>
            <person name="Wortman J."/>
            <person name="Nusbaum C."/>
            <person name="Birren B."/>
        </authorList>
    </citation>
    <scope>NUCLEOTIDE SEQUENCE [LARGE SCALE GENOMIC DNA]</scope>
    <source>
        <strain evidence="2 3">CBS 102226</strain>
    </source>
</reference>
<name>A0A0D2ISQ3_9EURO</name>
<dbReference type="Gene3D" id="1.25.40.10">
    <property type="entry name" value="Tetratricopeptide repeat domain"/>
    <property type="match status" value="2"/>
</dbReference>
<gene>
    <name evidence="2" type="ORF">Z520_04634</name>
</gene>
<dbReference type="SUPFAM" id="SSF48452">
    <property type="entry name" value="TPR-like"/>
    <property type="match status" value="1"/>
</dbReference>
<dbReference type="OrthoDB" id="434695at2759"/>
<dbReference type="FunFam" id="1.25.40.10:FF:000149">
    <property type="entry name" value="Clathrin-coated vesiclec protein (Bud7)"/>
    <property type="match status" value="1"/>
</dbReference>
<evidence type="ECO:0000256" key="1">
    <source>
        <dbReference type="SAM" id="MobiDB-lite"/>
    </source>
</evidence>
<keyword evidence="3" id="KW-1185">Reference proteome</keyword>
<dbReference type="EMBL" id="KN848068">
    <property type="protein sequence ID" value="KIX99996.1"/>
    <property type="molecule type" value="Genomic_DNA"/>
</dbReference>
<dbReference type="PANTHER" id="PTHR31975:SF1">
    <property type="entry name" value="BUD SITE SELECTION PROTEIN 7-RELATED"/>
    <property type="match status" value="1"/>
</dbReference>
<dbReference type="AlphaFoldDB" id="A0A0D2ISQ3"/>
<feature type="compositionally biased region" description="Polar residues" evidence="1">
    <location>
        <begin position="436"/>
        <end position="453"/>
    </location>
</feature>
<dbReference type="FunFam" id="1.25.40.10:FF:000146">
    <property type="entry name" value="Clathrin-coated vesiclec protein (Bud7)"/>
    <property type="match status" value="1"/>
</dbReference>
<dbReference type="GeneID" id="27710380"/>
<dbReference type="GO" id="GO:0034044">
    <property type="term" value="C:exomer complex"/>
    <property type="evidence" value="ECO:0007669"/>
    <property type="project" value="UniProtKB-ARBA"/>
</dbReference>
<feature type="compositionally biased region" description="Basic and acidic residues" evidence="1">
    <location>
        <begin position="475"/>
        <end position="491"/>
    </location>
</feature>
<proteinExistence type="predicted"/>
<dbReference type="InterPro" id="IPR011990">
    <property type="entry name" value="TPR-like_helical_dom_sf"/>
</dbReference>
<feature type="compositionally biased region" description="Acidic residues" evidence="1">
    <location>
        <begin position="462"/>
        <end position="474"/>
    </location>
</feature>
<evidence type="ECO:0000313" key="3">
    <source>
        <dbReference type="Proteomes" id="UP000053411"/>
    </source>
</evidence>
<organism evidence="2 3">
    <name type="scientific">Fonsecaea multimorphosa CBS 102226</name>
    <dbReference type="NCBI Taxonomy" id="1442371"/>
    <lineage>
        <taxon>Eukaryota</taxon>
        <taxon>Fungi</taxon>
        <taxon>Dikarya</taxon>
        <taxon>Ascomycota</taxon>
        <taxon>Pezizomycotina</taxon>
        <taxon>Eurotiomycetes</taxon>
        <taxon>Chaetothyriomycetidae</taxon>
        <taxon>Chaetothyriales</taxon>
        <taxon>Herpotrichiellaceae</taxon>
        <taxon>Fonsecaea</taxon>
    </lineage>
</organism>
<sequence length="716" mass="80922">MVAPAVPEIIEDDEIGLAVDARTESLPGLRELGPPDLVHLVKQSVKAGNKQTGVYHHVTGIDASSSASLAAYVNTLTFNPTDKTHKVVSGLYCCYNAFSHLDMRVEVKIPGSVESYCVDERGDRRVATENLWLETFLCAVLRAYSYSDNGSGDTIKKIIGVRRFNPIINTELEHRFFEAAERLFFNGRQLGSDPEIQIPNVVSNHLTAGLLKYIRTTGRFASGINLFEKLRTKDVEVSSLLARVLLDGDEEIQAVRLLHDSLQDVPMDYALLDCQAAFCQSKGEGEMALELAKQGVTAAPSEFSTWARLAEVYVDLEQWDLALLTLNSCPMFSYQDKDSPRMPEPSRVLLPILPESALDEIDEGQPRHGEPYDQVHVSLRKLQAATYQGTFLKAYSLLTRIAAAIGWDTLLRTRSQVFVMEEEYRSEKQHQVTPKIPTSKNASTIALSGTPNGHSKEKENGVDDDDESDDVSDLEEPKKLGDQLDEEKIIDESSSTAPTLNGGLNENENAEIKAHRSMEKPVPTIAAEEVKSGSDEPDPSHNNYPQFQNKRLCERWLDNLFMVLYEDLRIYTIWRTEMGQYRQQQMQYKKSAAEWEILGDLAERLHHTNEALEAYQQCLNIRFSPKAMRGILRMYEKKGDTRHVLACLIRLITWQYRWYSEFSPELFYSIRKLIEEEGAVKIRSIVQSTNLPQHVLDLTHEYCRLCVTFRSSGTDG</sequence>
<dbReference type="RefSeq" id="XP_016634119.1">
    <property type="nucleotide sequence ID" value="XM_016775139.1"/>
</dbReference>
<protein>
    <submittedName>
        <fullName evidence="2">Uncharacterized protein</fullName>
    </submittedName>
</protein>
<dbReference type="GO" id="GO:0006893">
    <property type="term" value="P:Golgi to plasma membrane transport"/>
    <property type="evidence" value="ECO:0007669"/>
    <property type="project" value="TreeGrafter"/>
</dbReference>
<accession>A0A0D2ISQ3</accession>
<feature type="region of interest" description="Disordered" evidence="1">
    <location>
        <begin position="424"/>
        <end position="505"/>
    </location>
</feature>
<evidence type="ECO:0000313" key="2">
    <source>
        <dbReference type="EMBL" id="KIX99996.1"/>
    </source>
</evidence>
<dbReference type="PANTHER" id="PTHR31975">
    <property type="entry name" value="BUD SITE SELECTION PROTEIN 7-RELATED"/>
    <property type="match status" value="1"/>
</dbReference>
<dbReference type="InterPro" id="IPR015374">
    <property type="entry name" value="ChAPs"/>
</dbReference>
<dbReference type="Proteomes" id="UP000053411">
    <property type="component" value="Unassembled WGS sequence"/>
</dbReference>
<dbReference type="Pfam" id="PF09295">
    <property type="entry name" value="ChAPs"/>
    <property type="match status" value="1"/>
</dbReference>
<dbReference type="VEuPathDB" id="FungiDB:Z520_04634"/>
<dbReference type="STRING" id="1442371.A0A0D2ISQ3"/>